<dbReference type="PROSITE" id="PS50108">
    <property type="entry name" value="CRIB"/>
    <property type="match status" value="1"/>
</dbReference>
<dbReference type="InterPro" id="IPR000095">
    <property type="entry name" value="CRIB_dom"/>
</dbReference>
<gene>
    <name evidence="4" type="ORF">GGX14DRAFT_661435</name>
</gene>
<comment type="caution">
    <text evidence="4">The sequence shown here is derived from an EMBL/GenBank/DDBJ whole genome shotgun (WGS) entry which is preliminary data.</text>
</comment>
<feature type="region of interest" description="Disordered" evidence="1">
    <location>
        <begin position="98"/>
        <end position="117"/>
    </location>
</feature>
<dbReference type="Pfam" id="PF00786">
    <property type="entry name" value="PBD"/>
    <property type="match status" value="2"/>
</dbReference>
<feature type="domain" description="PH" evidence="2">
    <location>
        <begin position="124"/>
        <end position="225"/>
    </location>
</feature>
<evidence type="ECO:0000313" key="4">
    <source>
        <dbReference type="EMBL" id="KAJ7199600.1"/>
    </source>
</evidence>
<sequence>MLEQSLVRWSYAWHYNDSSNLNSINLERDTYDNHSASHPSMSGITTFAYRLRLGLGGPYALELDAHLRLQPPPRFRAAVRFTGRNRWVWGAFEEKPEDRRGEGVPATPNDRNKKTRTNSRARVAVLRQGPVRVKKRGPWPTNWFFRVQWVELREMELEIYSRSSSLMAKTSRTRISLCDIDGVERSSHIPFGLALKTKAGKRYLLSFESDSELYGWLDDISLRSTGVSRPFNVLHNHHATFDPVAGILRGLPLGWEELLCPRSLKSVTSESIQDDLESAAAVESAAAANMEQQIFLSVYCSAQFSAVIIAASPYTEIRTVLERVCRKLKVHPAEYSLALADHAPSLAHTGTVADILKGRRQLLLVKREHKPANETPPPLAHTGTFADIPVPPEDRRQLLLVKREYKPANETPLQIYLRISPDEIYLGSVSVPSSIAVPPFMSFSAQDKPFQDDQKLPSGTLCSVGFDARFWFKLELPRRPSQARQPRARAVRRQQAGAPPAYSKRAGCGSGLAFDASTRKRGPVRVKECGLTRNWFFKVGWLELTDSHLALHPSANELARAVILKEDIVKVERTNVGPYTLILGTKSKQYLLTLRNDNDLYGDLLLVVSAVIDKLIANRWTSGWYDAISDWISRVGHPFNFNHNVHVRVNPEDGTYGGLPDEWRKWLGYESPIQPRYHWRAPPTDVPEDANPERILLYVTFNRAKAEDLGYISTSVLSVTPDTRIQDVLERARGKARIDDKEWCALVMNGDADHAPLALDDTVADLQGRHDLMLTNLESPPPHYI</sequence>
<dbReference type="Gene3D" id="3.90.810.10">
    <property type="entry name" value="CRIB domain"/>
    <property type="match status" value="2"/>
</dbReference>
<organism evidence="4 5">
    <name type="scientific">Mycena pura</name>
    <dbReference type="NCBI Taxonomy" id="153505"/>
    <lineage>
        <taxon>Eukaryota</taxon>
        <taxon>Fungi</taxon>
        <taxon>Dikarya</taxon>
        <taxon>Basidiomycota</taxon>
        <taxon>Agaricomycotina</taxon>
        <taxon>Agaricomycetes</taxon>
        <taxon>Agaricomycetidae</taxon>
        <taxon>Agaricales</taxon>
        <taxon>Marasmiineae</taxon>
        <taxon>Mycenaceae</taxon>
        <taxon>Mycena</taxon>
    </lineage>
</organism>
<reference evidence="4" key="1">
    <citation type="submission" date="2023-03" db="EMBL/GenBank/DDBJ databases">
        <title>Massive genome expansion in bonnet fungi (Mycena s.s.) driven by repeated elements and novel gene families across ecological guilds.</title>
        <authorList>
            <consortium name="Lawrence Berkeley National Laboratory"/>
            <person name="Harder C.B."/>
            <person name="Miyauchi S."/>
            <person name="Viragh M."/>
            <person name="Kuo A."/>
            <person name="Thoen E."/>
            <person name="Andreopoulos B."/>
            <person name="Lu D."/>
            <person name="Skrede I."/>
            <person name="Drula E."/>
            <person name="Henrissat B."/>
            <person name="Morin E."/>
            <person name="Kohler A."/>
            <person name="Barry K."/>
            <person name="LaButti K."/>
            <person name="Morin E."/>
            <person name="Salamov A."/>
            <person name="Lipzen A."/>
            <person name="Mereny Z."/>
            <person name="Hegedus B."/>
            <person name="Baldrian P."/>
            <person name="Stursova M."/>
            <person name="Weitz H."/>
            <person name="Taylor A."/>
            <person name="Grigoriev I.V."/>
            <person name="Nagy L.G."/>
            <person name="Martin F."/>
            <person name="Kauserud H."/>
        </authorList>
    </citation>
    <scope>NUCLEOTIDE SEQUENCE</scope>
    <source>
        <strain evidence="4">9144</strain>
    </source>
</reference>
<evidence type="ECO:0000259" key="3">
    <source>
        <dbReference type="PROSITE" id="PS50108"/>
    </source>
</evidence>
<dbReference type="Gene3D" id="2.30.29.30">
    <property type="entry name" value="Pleckstrin-homology domain (PH domain)/Phosphotyrosine-binding domain (PTB)"/>
    <property type="match status" value="1"/>
</dbReference>
<name>A0AAD6V7X1_9AGAR</name>
<evidence type="ECO:0000256" key="1">
    <source>
        <dbReference type="SAM" id="MobiDB-lite"/>
    </source>
</evidence>
<keyword evidence="5" id="KW-1185">Reference proteome</keyword>
<evidence type="ECO:0000259" key="2">
    <source>
        <dbReference type="PROSITE" id="PS50003"/>
    </source>
</evidence>
<dbReference type="SMART" id="SM00233">
    <property type="entry name" value="PH"/>
    <property type="match status" value="1"/>
</dbReference>
<dbReference type="EMBL" id="JARJCW010000067">
    <property type="protein sequence ID" value="KAJ7199600.1"/>
    <property type="molecule type" value="Genomic_DNA"/>
</dbReference>
<feature type="region of interest" description="Disordered" evidence="1">
    <location>
        <begin position="482"/>
        <end position="504"/>
    </location>
</feature>
<dbReference type="SMART" id="SM00285">
    <property type="entry name" value="PBD"/>
    <property type="match status" value="2"/>
</dbReference>
<proteinExistence type="predicted"/>
<protein>
    <recommendedName>
        <fullName evidence="6">PH domain-containing protein</fullName>
    </recommendedName>
</protein>
<accession>A0AAD6V7X1</accession>
<dbReference type="SUPFAM" id="SSF50729">
    <property type="entry name" value="PH domain-like"/>
    <property type="match status" value="1"/>
</dbReference>
<dbReference type="InterPro" id="IPR011993">
    <property type="entry name" value="PH-like_dom_sf"/>
</dbReference>
<dbReference type="Proteomes" id="UP001219525">
    <property type="component" value="Unassembled WGS sequence"/>
</dbReference>
<feature type="domain" description="CRIB" evidence="3">
    <location>
        <begin position="635"/>
        <end position="648"/>
    </location>
</feature>
<dbReference type="InterPro" id="IPR001849">
    <property type="entry name" value="PH_domain"/>
</dbReference>
<dbReference type="AlphaFoldDB" id="A0AAD6V7X1"/>
<dbReference type="PROSITE" id="PS50003">
    <property type="entry name" value="PH_DOMAIN"/>
    <property type="match status" value="1"/>
</dbReference>
<evidence type="ECO:0000313" key="5">
    <source>
        <dbReference type="Proteomes" id="UP001219525"/>
    </source>
</evidence>
<evidence type="ECO:0008006" key="6">
    <source>
        <dbReference type="Google" id="ProtNLM"/>
    </source>
</evidence>
<dbReference type="InterPro" id="IPR036936">
    <property type="entry name" value="CRIB_dom_sf"/>
</dbReference>